<keyword evidence="7" id="KW-0418">Kinase</keyword>
<keyword evidence="8" id="KW-0010">Activator</keyword>
<evidence type="ECO:0000256" key="7">
    <source>
        <dbReference type="ARBA" id="ARBA00022777"/>
    </source>
</evidence>
<evidence type="ECO:0000256" key="9">
    <source>
        <dbReference type="ARBA" id="ARBA00037387"/>
    </source>
</evidence>
<evidence type="ECO:0000256" key="5">
    <source>
        <dbReference type="ARBA" id="ARBA00022679"/>
    </source>
</evidence>
<evidence type="ECO:0000256" key="8">
    <source>
        <dbReference type="ARBA" id="ARBA00023159"/>
    </source>
</evidence>
<dbReference type="InterPro" id="IPR002178">
    <property type="entry name" value="PTS_EIIA_type-2_dom"/>
</dbReference>
<comment type="subcellular location">
    <subcellularLocation>
        <location evidence="1">Cytoplasm</location>
    </subcellularLocation>
</comment>
<dbReference type="Pfam" id="PF05043">
    <property type="entry name" value="Mga"/>
    <property type="match status" value="1"/>
</dbReference>
<evidence type="ECO:0000256" key="11">
    <source>
        <dbReference type="ARBA" id="ARBA00042072"/>
    </source>
</evidence>
<dbReference type="SUPFAM" id="SSF52794">
    <property type="entry name" value="PTS system IIB component-like"/>
    <property type="match status" value="1"/>
</dbReference>
<dbReference type="RefSeq" id="WP_096040451.1">
    <property type="nucleotide sequence ID" value="NZ_CBCPKB010000004.1"/>
</dbReference>
<dbReference type="EMBL" id="CP047616">
    <property type="protein sequence ID" value="QIW53733.1"/>
    <property type="molecule type" value="Genomic_DNA"/>
</dbReference>
<dbReference type="PROSITE" id="PS51094">
    <property type="entry name" value="PTS_EIIA_TYPE_2"/>
    <property type="match status" value="1"/>
</dbReference>
<protein>
    <recommendedName>
        <fullName evidence="10">Ascorbate-specific PTS system EIIA component</fullName>
    </recommendedName>
    <alternativeName>
        <fullName evidence="11">Ascorbate-specific phosphotransferase enzyme IIA component</fullName>
    </alternativeName>
</protein>
<dbReference type="InterPro" id="IPR051351">
    <property type="entry name" value="Ascorbate-PTS_EIIA_comp"/>
</dbReference>
<proteinExistence type="predicted"/>
<dbReference type="Proteomes" id="UP000501945">
    <property type="component" value="Chromosome"/>
</dbReference>
<dbReference type="CDD" id="cd05568">
    <property type="entry name" value="PTS_IIB_bgl_like"/>
    <property type="match status" value="1"/>
</dbReference>
<evidence type="ECO:0000256" key="6">
    <source>
        <dbReference type="ARBA" id="ARBA00022683"/>
    </source>
</evidence>
<dbReference type="Gene3D" id="3.40.930.10">
    <property type="entry name" value="Mannitol-specific EII, Chain A"/>
    <property type="match status" value="1"/>
</dbReference>
<dbReference type="SUPFAM" id="SSF63520">
    <property type="entry name" value="PTS-regulatory domain, PRD"/>
    <property type="match status" value="1"/>
</dbReference>
<evidence type="ECO:0000313" key="13">
    <source>
        <dbReference type="Proteomes" id="UP000501945"/>
    </source>
</evidence>
<gene>
    <name evidence="12" type="ORF">GU336_06055</name>
</gene>
<dbReference type="InterPro" id="IPR013011">
    <property type="entry name" value="PTS_EIIB_2"/>
</dbReference>
<sequence length="608" mass="69878">MIRQAINLTENDRQALAILMISAELEEISVYHLQDALFVSRGTILADIKKIQKYAQENDVVLKYSRQSGYRFYGDERLIRQLIQKSILALLYQPATKELMVNILNQFSDDFHLRVMTEIRQFFKNHRLTVVPSRTEETIYFLAFVIIRSSTHSIVLTDSEISILNHLIIKKKVVELVQHFPGVVNQEAETNYWAMVLMGMIQAKVREYGTEFLYDCSYEICRKVEHSTGIEFKAFNNVVDHIYAHLVPAYFRILGKFTIQNVLIEQIQKQYNHLFQITHYSLTPLEELLGERLPDSEIGYFTILFGGEIANMAERPEDKRYRALVVCPSGMSSSLIMRSELATLFPMLDFIEARSFFELEQMPLDDYDLIFSSVDLETQKPLYVMPPILSTTDKVELLRQVQRELLLPSVVVPSVTDILETILPYVTLKEGVTQDKIKKLVTKKMMKQLKKKGDESPMLSELLTPDKIRFNHETPTPNWQDAIHLAGAPLVQNDDVEPRYLDAMVQKVLDFGPFIHLGFGIALPHARPEDGVKDLAMSLLKFSEPVYLLDDEKNPIRIFICLAAVDNETHLRALSSLTKILTDKTAVQRLLEAETTEEIVTLIQEGEE</sequence>
<dbReference type="Pfam" id="PF00359">
    <property type="entry name" value="PTS_EIIA_2"/>
    <property type="match status" value="1"/>
</dbReference>
<evidence type="ECO:0000256" key="10">
    <source>
        <dbReference type="ARBA" id="ARBA00041175"/>
    </source>
</evidence>
<evidence type="ECO:0000313" key="12">
    <source>
        <dbReference type="EMBL" id="QIW53733.1"/>
    </source>
</evidence>
<evidence type="ECO:0000256" key="1">
    <source>
        <dbReference type="ARBA" id="ARBA00004496"/>
    </source>
</evidence>
<comment type="function">
    <text evidence="9">The phosphoenolpyruvate-dependent sugar phosphotransferase system (sugar PTS), a major carbohydrate active transport system, catalyzes the phosphorylation of incoming sugar substrates concomitantly with their translocation across the cell membrane. The enzyme II UlaABC PTS system is involved in ascorbate transport.</text>
</comment>
<dbReference type="STRING" id="1348633.GCA_001591765_01679"/>
<keyword evidence="3" id="KW-0963">Cytoplasm</keyword>
<evidence type="ECO:0000256" key="3">
    <source>
        <dbReference type="ARBA" id="ARBA00022490"/>
    </source>
</evidence>
<dbReference type="Gene3D" id="1.10.1790.10">
    <property type="entry name" value="PRD domain"/>
    <property type="match status" value="1"/>
</dbReference>
<dbReference type="KEGG" id="lrn:CMV25_10635"/>
<dbReference type="InterPro" id="IPR016152">
    <property type="entry name" value="PTrfase/Anion_transptr"/>
</dbReference>
<dbReference type="InterPro" id="IPR036634">
    <property type="entry name" value="PRD_sf"/>
</dbReference>
<dbReference type="Gene3D" id="3.40.50.2300">
    <property type="match status" value="1"/>
</dbReference>
<dbReference type="GO" id="GO:0016301">
    <property type="term" value="F:kinase activity"/>
    <property type="evidence" value="ECO:0007669"/>
    <property type="project" value="UniProtKB-KW"/>
</dbReference>
<keyword evidence="2" id="KW-0813">Transport</keyword>
<keyword evidence="6" id="KW-0598">Phosphotransferase system</keyword>
<keyword evidence="5" id="KW-0808">Transferase</keyword>
<dbReference type="GO" id="GO:0005737">
    <property type="term" value="C:cytoplasm"/>
    <property type="evidence" value="ECO:0007669"/>
    <property type="project" value="UniProtKB-SubCell"/>
</dbReference>
<evidence type="ECO:0000256" key="2">
    <source>
        <dbReference type="ARBA" id="ARBA00022448"/>
    </source>
</evidence>
<dbReference type="CDD" id="cd00211">
    <property type="entry name" value="PTS_IIA_fru"/>
    <property type="match status" value="1"/>
</dbReference>
<dbReference type="SUPFAM" id="SSF55804">
    <property type="entry name" value="Phoshotransferase/anion transport protein"/>
    <property type="match status" value="1"/>
</dbReference>
<dbReference type="InterPro" id="IPR036095">
    <property type="entry name" value="PTS_EIIB-like_sf"/>
</dbReference>
<reference evidence="12 13" key="1">
    <citation type="submission" date="2019-12" db="EMBL/GenBank/DDBJ databases">
        <title>Whole genome sequences of Lactococcus raffinolactis strains isolated from sewage.</title>
        <authorList>
            <person name="Ybazeta G."/>
            <person name="Ross M."/>
            <person name="Brabant-Kirwan D."/>
            <person name="Saleh M."/>
            <person name="Dillon J.A."/>
            <person name="Splinter K."/>
            <person name="Nokhbeh R."/>
        </authorList>
    </citation>
    <scope>NUCLEOTIDE SEQUENCE [LARGE SCALE GENOMIC DNA]</scope>
    <source>
        <strain evidence="12 13">Lr_19_5</strain>
    </source>
</reference>
<dbReference type="GO" id="GO:0009401">
    <property type="term" value="P:phosphoenolpyruvate-dependent sugar phosphotransferase system"/>
    <property type="evidence" value="ECO:0007669"/>
    <property type="project" value="UniProtKB-KW"/>
</dbReference>
<dbReference type="InterPro" id="IPR011608">
    <property type="entry name" value="PRD"/>
</dbReference>
<dbReference type="InterPro" id="IPR007737">
    <property type="entry name" value="Mga_HTH"/>
</dbReference>
<accession>A0A290QAD7</accession>
<dbReference type="PROSITE" id="PS00372">
    <property type="entry name" value="PTS_EIIA_TYPE_2_HIS"/>
    <property type="match status" value="1"/>
</dbReference>
<keyword evidence="4" id="KW-0597">Phosphoprotein</keyword>
<evidence type="ECO:0000256" key="4">
    <source>
        <dbReference type="ARBA" id="ARBA00022553"/>
    </source>
</evidence>
<dbReference type="PROSITE" id="PS51099">
    <property type="entry name" value="PTS_EIIB_TYPE_2"/>
    <property type="match status" value="1"/>
</dbReference>
<dbReference type="GO" id="GO:0008982">
    <property type="term" value="F:protein-N(PI)-phosphohistidine-sugar phosphotransferase activity"/>
    <property type="evidence" value="ECO:0007669"/>
    <property type="project" value="InterPro"/>
</dbReference>
<dbReference type="PANTHER" id="PTHR36203:SF1">
    <property type="entry name" value="ASCORBATE-SPECIFIC PTS SYSTEM EIIA COMPONENT"/>
    <property type="match status" value="1"/>
</dbReference>
<name>A0A290QAD7_9LACT</name>
<organism evidence="12 13">
    <name type="scientific">Pseudolactococcus raffinolactis</name>
    <dbReference type="NCBI Taxonomy" id="1366"/>
    <lineage>
        <taxon>Bacteria</taxon>
        <taxon>Bacillati</taxon>
        <taxon>Bacillota</taxon>
        <taxon>Bacilli</taxon>
        <taxon>Lactobacillales</taxon>
        <taxon>Streptococcaceae</taxon>
        <taxon>Pseudolactococcus</taxon>
    </lineage>
</organism>
<dbReference type="PROSITE" id="PS51372">
    <property type="entry name" value="PRD_2"/>
    <property type="match status" value="1"/>
</dbReference>
<dbReference type="GO" id="GO:0006355">
    <property type="term" value="P:regulation of DNA-templated transcription"/>
    <property type="evidence" value="ECO:0007669"/>
    <property type="project" value="InterPro"/>
</dbReference>
<dbReference type="PANTHER" id="PTHR36203">
    <property type="entry name" value="ASCORBATE-SPECIFIC PTS SYSTEM EIIA COMPONENT"/>
    <property type="match status" value="1"/>
</dbReference>
<dbReference type="Pfam" id="PF00874">
    <property type="entry name" value="PRD"/>
    <property type="match status" value="1"/>
</dbReference>
<dbReference type="AlphaFoldDB" id="A0A290QAD7"/>